<sequence length="110" mass="12376">MSSNLMATNLLTSNGGAELPADVCLRIIDLVIHDAPKNVVMLIKLSRSFKKLVKTYERGLTQTAINLYSNAHVNQNNYFIVRNQPTSNDFTPNIYITHTFAHLLETQTRA</sequence>
<dbReference type="STRING" id="87229.A0A4Z1KNE9"/>
<protein>
    <submittedName>
        <fullName evidence="1">Uncharacterized protein</fullName>
    </submittedName>
</protein>
<reference evidence="1 2" key="1">
    <citation type="submission" date="2017-12" db="EMBL/GenBank/DDBJ databases">
        <title>Comparative genomics of Botrytis spp.</title>
        <authorList>
            <person name="Valero-Jimenez C.A."/>
            <person name="Tapia P."/>
            <person name="Veloso J."/>
            <person name="Silva-Moreno E."/>
            <person name="Staats M."/>
            <person name="Valdes J.H."/>
            <person name="Van Kan J.A.L."/>
        </authorList>
    </citation>
    <scope>NUCLEOTIDE SEQUENCE [LARGE SCALE GENOMIC DNA]</scope>
    <source>
        <strain evidence="1 2">MUCL3349</strain>
    </source>
</reference>
<dbReference type="EMBL" id="PQXO01000423">
    <property type="protein sequence ID" value="TGO85164.1"/>
    <property type="molecule type" value="Genomic_DNA"/>
</dbReference>
<organism evidence="1 2">
    <name type="scientific">Botrytis porri</name>
    <dbReference type="NCBI Taxonomy" id="87229"/>
    <lineage>
        <taxon>Eukaryota</taxon>
        <taxon>Fungi</taxon>
        <taxon>Dikarya</taxon>
        <taxon>Ascomycota</taxon>
        <taxon>Pezizomycotina</taxon>
        <taxon>Leotiomycetes</taxon>
        <taxon>Helotiales</taxon>
        <taxon>Sclerotiniaceae</taxon>
        <taxon>Botrytis</taxon>
    </lineage>
</organism>
<keyword evidence="2" id="KW-1185">Reference proteome</keyword>
<proteinExistence type="predicted"/>
<evidence type="ECO:0000313" key="1">
    <source>
        <dbReference type="EMBL" id="TGO85164.1"/>
    </source>
</evidence>
<dbReference type="Proteomes" id="UP000297280">
    <property type="component" value="Unassembled WGS sequence"/>
</dbReference>
<gene>
    <name evidence="1" type="ORF">BPOR_0424g00010</name>
</gene>
<dbReference type="AlphaFoldDB" id="A0A4Z1KNE9"/>
<evidence type="ECO:0000313" key="2">
    <source>
        <dbReference type="Proteomes" id="UP000297280"/>
    </source>
</evidence>
<comment type="caution">
    <text evidence="1">The sequence shown here is derived from an EMBL/GenBank/DDBJ whole genome shotgun (WGS) entry which is preliminary data.</text>
</comment>
<accession>A0A4Z1KNE9</accession>
<name>A0A4Z1KNE9_9HELO</name>